<dbReference type="PROSITE" id="PS00409">
    <property type="entry name" value="PROKAR_NTER_METHYL"/>
    <property type="match status" value="1"/>
</dbReference>
<evidence type="ECO:0000256" key="10">
    <source>
        <dbReference type="ARBA" id="ARBA00030775"/>
    </source>
</evidence>
<protein>
    <recommendedName>
        <fullName evidence="2">Type II secretion system protein H</fullName>
    </recommendedName>
    <alternativeName>
        <fullName evidence="10">General secretion pathway protein H</fullName>
    </alternativeName>
</protein>
<dbReference type="Proteomes" id="UP000245887">
    <property type="component" value="Unassembled WGS sequence"/>
</dbReference>
<name>A0A2U1CZ82_9GAMM</name>
<dbReference type="NCBIfam" id="TIGR01708">
    <property type="entry name" value="typeII_sec_gspH"/>
    <property type="match status" value="1"/>
</dbReference>
<dbReference type="PRINTS" id="PR00885">
    <property type="entry name" value="BCTERIALGSPH"/>
</dbReference>
<dbReference type="GO" id="GO:0015627">
    <property type="term" value="C:type II protein secretion system complex"/>
    <property type="evidence" value="ECO:0007669"/>
    <property type="project" value="InterPro"/>
</dbReference>
<evidence type="ECO:0000259" key="12">
    <source>
        <dbReference type="Pfam" id="PF12019"/>
    </source>
</evidence>
<gene>
    <name evidence="13" type="ORF">C8D92_102141</name>
</gene>
<comment type="similarity">
    <text evidence="9">Belongs to the GSP H family.</text>
</comment>
<keyword evidence="5" id="KW-0997">Cell inner membrane</keyword>
<evidence type="ECO:0000256" key="8">
    <source>
        <dbReference type="ARBA" id="ARBA00023136"/>
    </source>
</evidence>
<dbReference type="GO" id="GO:0015628">
    <property type="term" value="P:protein secretion by the type II secretion system"/>
    <property type="evidence" value="ECO:0007669"/>
    <property type="project" value="InterPro"/>
</dbReference>
<accession>A0A2U1CZ82</accession>
<dbReference type="NCBIfam" id="TIGR02532">
    <property type="entry name" value="IV_pilin_GFxxxE"/>
    <property type="match status" value="1"/>
</dbReference>
<keyword evidence="4" id="KW-0488">Methylation</keyword>
<evidence type="ECO:0000256" key="2">
    <source>
        <dbReference type="ARBA" id="ARBA00021549"/>
    </source>
</evidence>
<keyword evidence="3" id="KW-1003">Cell membrane</keyword>
<organism evidence="13 14">
    <name type="scientific">Tamilnaduibacter salinus</name>
    <dbReference type="NCBI Taxonomy" id="1484056"/>
    <lineage>
        <taxon>Bacteria</taxon>
        <taxon>Pseudomonadati</taxon>
        <taxon>Pseudomonadota</taxon>
        <taxon>Gammaproteobacteria</taxon>
        <taxon>Pseudomonadales</taxon>
        <taxon>Marinobacteraceae</taxon>
        <taxon>Tamilnaduibacter</taxon>
    </lineage>
</organism>
<dbReference type="SUPFAM" id="SSF54523">
    <property type="entry name" value="Pili subunits"/>
    <property type="match status" value="1"/>
</dbReference>
<dbReference type="AlphaFoldDB" id="A0A2U1CZ82"/>
<feature type="domain" description="General secretion pathway GspH" evidence="12">
    <location>
        <begin position="44"/>
        <end position="162"/>
    </location>
</feature>
<dbReference type="EMBL" id="QEKQ01000002">
    <property type="protein sequence ID" value="PVY78105.1"/>
    <property type="molecule type" value="Genomic_DNA"/>
</dbReference>
<evidence type="ECO:0000256" key="5">
    <source>
        <dbReference type="ARBA" id="ARBA00022519"/>
    </source>
</evidence>
<dbReference type="InterPro" id="IPR002416">
    <property type="entry name" value="T2SS_protein-GspH"/>
</dbReference>
<dbReference type="Pfam" id="PF12019">
    <property type="entry name" value="GspH"/>
    <property type="match status" value="1"/>
</dbReference>
<evidence type="ECO:0000313" key="14">
    <source>
        <dbReference type="Proteomes" id="UP000245887"/>
    </source>
</evidence>
<evidence type="ECO:0000313" key="13">
    <source>
        <dbReference type="EMBL" id="PVY78105.1"/>
    </source>
</evidence>
<evidence type="ECO:0000256" key="6">
    <source>
        <dbReference type="ARBA" id="ARBA00022692"/>
    </source>
</evidence>
<keyword evidence="7 11" id="KW-1133">Transmembrane helix</keyword>
<dbReference type="InterPro" id="IPR049875">
    <property type="entry name" value="TypeII_GspH"/>
</dbReference>
<dbReference type="RefSeq" id="WP_228151186.1">
    <property type="nucleotide sequence ID" value="NZ_NMPM01000052.1"/>
</dbReference>
<comment type="caution">
    <text evidence="13">The sequence shown here is derived from an EMBL/GenBank/DDBJ whole genome shotgun (WGS) entry which is preliminary data.</text>
</comment>
<evidence type="ECO:0000256" key="9">
    <source>
        <dbReference type="ARBA" id="ARBA00025772"/>
    </source>
</evidence>
<reference evidence="13 14" key="1">
    <citation type="submission" date="2018-04" db="EMBL/GenBank/DDBJ databases">
        <title>Genomic Encyclopedia of Type Strains, Phase IV (KMG-IV): sequencing the most valuable type-strain genomes for metagenomic binning, comparative biology and taxonomic classification.</title>
        <authorList>
            <person name="Goeker M."/>
        </authorList>
    </citation>
    <scope>NUCLEOTIDE SEQUENCE [LARGE SCALE GENOMIC DNA]</scope>
    <source>
        <strain evidence="13 14">DSM 28688</strain>
    </source>
</reference>
<dbReference type="Pfam" id="PF07963">
    <property type="entry name" value="N_methyl"/>
    <property type="match status" value="1"/>
</dbReference>
<comment type="subcellular location">
    <subcellularLocation>
        <location evidence="1">Cell inner membrane</location>
        <topology evidence="1">Single-pass membrane protein</topology>
    </subcellularLocation>
</comment>
<keyword evidence="6 11" id="KW-0812">Transmembrane</keyword>
<evidence type="ECO:0000256" key="3">
    <source>
        <dbReference type="ARBA" id="ARBA00022475"/>
    </source>
</evidence>
<evidence type="ECO:0000256" key="4">
    <source>
        <dbReference type="ARBA" id="ARBA00022481"/>
    </source>
</evidence>
<evidence type="ECO:0000256" key="11">
    <source>
        <dbReference type="SAM" id="Phobius"/>
    </source>
</evidence>
<dbReference type="InterPro" id="IPR045584">
    <property type="entry name" value="Pilin-like"/>
</dbReference>
<evidence type="ECO:0000256" key="1">
    <source>
        <dbReference type="ARBA" id="ARBA00004377"/>
    </source>
</evidence>
<dbReference type="InterPro" id="IPR022346">
    <property type="entry name" value="T2SS_GspH"/>
</dbReference>
<evidence type="ECO:0000256" key="7">
    <source>
        <dbReference type="ARBA" id="ARBA00022989"/>
    </source>
</evidence>
<dbReference type="Gene3D" id="3.55.40.10">
    <property type="entry name" value="minor pseudopilin epsh domain"/>
    <property type="match status" value="1"/>
</dbReference>
<dbReference type="InterPro" id="IPR012902">
    <property type="entry name" value="N_methyl_site"/>
</dbReference>
<dbReference type="GO" id="GO:0005886">
    <property type="term" value="C:plasma membrane"/>
    <property type="evidence" value="ECO:0007669"/>
    <property type="project" value="UniProtKB-SubCell"/>
</dbReference>
<sequence length="182" mass="20364">MRRRNAGFTLIEIMVVLVVVGLLAVIAVVNLGSGGQRQALENDIRELFLLMQTASEEAVFNNQELGVRVTDEGYRFLALDPLEESWEPLGERLFEPRQWSEGVVVTLDVDTSLPGLASGEDDGGEEEALQPDIVFFSSGESTAFELVFSPRGRDEVRHRLETDGLEPIEWLRPGESDDWEEE</sequence>
<proteinExistence type="inferred from homology"/>
<keyword evidence="8 11" id="KW-0472">Membrane</keyword>
<feature type="transmembrane region" description="Helical" evidence="11">
    <location>
        <begin position="7"/>
        <end position="29"/>
    </location>
</feature>